<organism evidence="2 3">
    <name type="scientific">Candidatus Campbellbacteria bacterium RIFCSPLOWO2_01_FULL_34_15</name>
    <dbReference type="NCBI Taxonomy" id="1797579"/>
    <lineage>
        <taxon>Bacteria</taxon>
        <taxon>Candidatus Campbelliibacteriota</taxon>
    </lineage>
</organism>
<dbReference type="Proteomes" id="UP000176865">
    <property type="component" value="Unassembled WGS sequence"/>
</dbReference>
<evidence type="ECO:0000313" key="2">
    <source>
        <dbReference type="EMBL" id="OGD68718.1"/>
    </source>
</evidence>
<name>A0A1F5EMT3_9BACT</name>
<dbReference type="PROSITE" id="PS51128">
    <property type="entry name" value="ZF_DKSA_2"/>
    <property type="match status" value="1"/>
</dbReference>
<dbReference type="EMBL" id="MFAB01000017">
    <property type="protein sequence ID" value="OGD68718.1"/>
    <property type="molecule type" value="Genomic_DNA"/>
</dbReference>
<dbReference type="STRING" id="1797579.A2996_00575"/>
<reference evidence="2 3" key="1">
    <citation type="journal article" date="2016" name="Nat. Commun.">
        <title>Thousands of microbial genomes shed light on interconnected biogeochemical processes in an aquifer system.</title>
        <authorList>
            <person name="Anantharaman K."/>
            <person name="Brown C.T."/>
            <person name="Hug L.A."/>
            <person name="Sharon I."/>
            <person name="Castelle C.J."/>
            <person name="Probst A.J."/>
            <person name="Thomas B.C."/>
            <person name="Singh A."/>
            <person name="Wilkins M.J."/>
            <person name="Karaoz U."/>
            <person name="Brodie E.L."/>
            <person name="Williams K.H."/>
            <person name="Hubbard S.S."/>
            <person name="Banfield J.F."/>
        </authorList>
    </citation>
    <scope>NUCLEOTIDE SEQUENCE [LARGE SCALE GENOMIC DNA]</scope>
</reference>
<dbReference type="Gene3D" id="1.20.120.910">
    <property type="entry name" value="DksA, coiled-coil domain"/>
    <property type="match status" value="1"/>
</dbReference>
<evidence type="ECO:0000256" key="1">
    <source>
        <dbReference type="PROSITE-ProRule" id="PRU00510"/>
    </source>
</evidence>
<protein>
    <submittedName>
        <fullName evidence="2">Uncharacterized protein</fullName>
    </submittedName>
</protein>
<evidence type="ECO:0000313" key="3">
    <source>
        <dbReference type="Proteomes" id="UP000176865"/>
    </source>
</evidence>
<dbReference type="PANTHER" id="PTHR33823:SF5">
    <property type="entry name" value="DNAK SUPPRESSOR PROTEIN"/>
    <property type="match status" value="1"/>
</dbReference>
<dbReference type="SUPFAM" id="SSF109635">
    <property type="entry name" value="DnaK suppressor protein DksA, alpha-hairpin domain"/>
    <property type="match status" value="1"/>
</dbReference>
<sequence length="117" mass="13430">MDTKIYKEKLEAELKLLEQELQSVGIKDPNNPKDWIAVQPEENISPADENEVADTIDDFENNRAILNDLEIRYNDVKLALEKIENGTYGMCEVNNHPIDEDRLMANPSAKTCKEHMN</sequence>
<accession>A0A1F5EMT3</accession>
<dbReference type="PANTHER" id="PTHR33823">
    <property type="entry name" value="RNA POLYMERASE-BINDING TRANSCRIPTION FACTOR DKSA-RELATED"/>
    <property type="match status" value="1"/>
</dbReference>
<comment type="caution">
    <text evidence="2">The sequence shown here is derived from an EMBL/GenBank/DDBJ whole genome shotgun (WGS) entry which is preliminary data.</text>
</comment>
<dbReference type="InterPro" id="IPR037187">
    <property type="entry name" value="DnaK_N"/>
</dbReference>
<gene>
    <name evidence="2" type="ORF">A2996_00575</name>
</gene>
<proteinExistence type="predicted"/>
<feature type="zinc finger region" description="dksA C4-type" evidence="1">
    <location>
        <begin position="91"/>
        <end position="115"/>
    </location>
</feature>
<dbReference type="AlphaFoldDB" id="A0A1F5EMT3"/>